<proteinExistence type="predicted"/>
<comment type="caution">
    <text evidence="1">The sequence shown here is derived from an EMBL/GenBank/DDBJ whole genome shotgun (WGS) entry which is preliminary data.</text>
</comment>
<name>A0ABP9Y7R1_9FUNG</name>
<dbReference type="EMBL" id="BAABUJ010000025">
    <property type="protein sequence ID" value="GAA5803019.1"/>
    <property type="molecule type" value="Genomic_DNA"/>
</dbReference>
<dbReference type="Proteomes" id="UP001476247">
    <property type="component" value="Unassembled WGS sequence"/>
</dbReference>
<evidence type="ECO:0000313" key="2">
    <source>
        <dbReference type="Proteomes" id="UP001476247"/>
    </source>
</evidence>
<evidence type="ECO:0000313" key="1">
    <source>
        <dbReference type="EMBL" id="GAA5803019.1"/>
    </source>
</evidence>
<accession>A0ABP9Y7R1</accession>
<sequence>MCILSPDPGRPPKDLLALYSFCALKDKSLGSSFSLPLILDDETRMWPIEQHDNIIEVKNQANIPVWSVSLFPVVKNALAFVHQEFFRQFDSWYAKNQEAEQYGTICTRLPPSAIAIYKTYLRHILRDMIAEPPKSDPESDDTTSL</sequence>
<gene>
    <name evidence="1" type="ORF">HPULCUR_008494</name>
</gene>
<reference evidence="1 2" key="1">
    <citation type="submission" date="2024-04" db="EMBL/GenBank/DDBJ databases">
        <title>genome sequences of Mucor flavus KT1a and Helicostylum pulchrum KT1b strains isolation_sourced from the surface of a dry-aged beef.</title>
        <authorList>
            <person name="Toyotome T."/>
            <person name="Hosono M."/>
            <person name="Torimaru M."/>
            <person name="Fukuda K."/>
            <person name="Mikami N."/>
        </authorList>
    </citation>
    <scope>NUCLEOTIDE SEQUENCE [LARGE SCALE GENOMIC DNA]</scope>
    <source>
        <strain evidence="1 2">KT1b</strain>
    </source>
</reference>
<keyword evidence="2" id="KW-1185">Reference proteome</keyword>
<protein>
    <submittedName>
        <fullName evidence="1">Uncharacterized protein</fullName>
    </submittedName>
</protein>
<organism evidence="1 2">
    <name type="scientific">Helicostylum pulchrum</name>
    <dbReference type="NCBI Taxonomy" id="562976"/>
    <lineage>
        <taxon>Eukaryota</taxon>
        <taxon>Fungi</taxon>
        <taxon>Fungi incertae sedis</taxon>
        <taxon>Mucoromycota</taxon>
        <taxon>Mucoromycotina</taxon>
        <taxon>Mucoromycetes</taxon>
        <taxon>Mucorales</taxon>
        <taxon>Mucorineae</taxon>
        <taxon>Mucoraceae</taxon>
        <taxon>Helicostylum</taxon>
    </lineage>
</organism>